<feature type="non-terminal residue" evidence="1">
    <location>
        <position position="1"/>
    </location>
</feature>
<organism evidence="1 2">
    <name type="scientific">Vararia minispora EC-137</name>
    <dbReference type="NCBI Taxonomy" id="1314806"/>
    <lineage>
        <taxon>Eukaryota</taxon>
        <taxon>Fungi</taxon>
        <taxon>Dikarya</taxon>
        <taxon>Basidiomycota</taxon>
        <taxon>Agaricomycotina</taxon>
        <taxon>Agaricomycetes</taxon>
        <taxon>Russulales</taxon>
        <taxon>Lachnocladiaceae</taxon>
        <taxon>Vararia</taxon>
    </lineage>
</organism>
<gene>
    <name evidence="1" type="ORF">K488DRAFT_56125</name>
</gene>
<dbReference type="EMBL" id="MU273669">
    <property type="protein sequence ID" value="KAI0029556.1"/>
    <property type="molecule type" value="Genomic_DNA"/>
</dbReference>
<sequence length="378" mass="41632">YLKPALSRANLTILCNAHVTRLTSSDSSEFVASGVQFLFNGSTHSVSTSGEVILSTGAITSPQLLELSGIGNAGILREMGIEVKVDLPAVGENAQEHIIATVSWELKDPDAWNTFDILRYPEVLDMELRKLKRGEGIFTLGDIGLHFAPLTLEAPDKAKDIMRCLPTDHHVPGLAEQYALQTKHLREGVAGLEILSFPGFMSKPNLPECGKKYISLVGVLNRPFSRGTIHIASPDVLRQPIIDPHYFEEDVDFFTFLEHIKFMRELGASEPLSSIVSKEINPGPVVQSDMMLATWLKNAMESTYHTIGTCSMLPRDKGGVVDAELRVYGTRNVRVVDLGIVPLHFTSHSQATVFAIAEQGTWSYGAVQMYSDGKQRRI</sequence>
<name>A0ACB8QE31_9AGAM</name>
<proteinExistence type="predicted"/>
<keyword evidence="2" id="KW-1185">Reference proteome</keyword>
<protein>
    <submittedName>
        <fullName evidence="1">GMC oxidoreductase-domain-containing protein</fullName>
    </submittedName>
</protein>
<dbReference type="Proteomes" id="UP000814128">
    <property type="component" value="Unassembled WGS sequence"/>
</dbReference>
<comment type="caution">
    <text evidence="1">The sequence shown here is derived from an EMBL/GenBank/DDBJ whole genome shotgun (WGS) entry which is preliminary data.</text>
</comment>
<reference evidence="1" key="1">
    <citation type="submission" date="2021-02" db="EMBL/GenBank/DDBJ databases">
        <authorList>
            <consortium name="DOE Joint Genome Institute"/>
            <person name="Ahrendt S."/>
            <person name="Looney B.P."/>
            <person name="Miyauchi S."/>
            <person name="Morin E."/>
            <person name="Drula E."/>
            <person name="Courty P.E."/>
            <person name="Chicoki N."/>
            <person name="Fauchery L."/>
            <person name="Kohler A."/>
            <person name="Kuo A."/>
            <person name="Labutti K."/>
            <person name="Pangilinan J."/>
            <person name="Lipzen A."/>
            <person name="Riley R."/>
            <person name="Andreopoulos W."/>
            <person name="He G."/>
            <person name="Johnson J."/>
            <person name="Barry K.W."/>
            <person name="Grigoriev I.V."/>
            <person name="Nagy L."/>
            <person name="Hibbett D."/>
            <person name="Henrissat B."/>
            <person name="Matheny P.B."/>
            <person name="Labbe J."/>
            <person name="Martin F."/>
        </authorList>
    </citation>
    <scope>NUCLEOTIDE SEQUENCE</scope>
    <source>
        <strain evidence="1">EC-137</strain>
    </source>
</reference>
<evidence type="ECO:0000313" key="2">
    <source>
        <dbReference type="Proteomes" id="UP000814128"/>
    </source>
</evidence>
<evidence type="ECO:0000313" key="1">
    <source>
        <dbReference type="EMBL" id="KAI0029556.1"/>
    </source>
</evidence>
<reference evidence="1" key="2">
    <citation type="journal article" date="2022" name="New Phytol.">
        <title>Evolutionary transition to the ectomycorrhizal habit in the genomes of a hyperdiverse lineage of mushroom-forming fungi.</title>
        <authorList>
            <person name="Looney B."/>
            <person name="Miyauchi S."/>
            <person name="Morin E."/>
            <person name="Drula E."/>
            <person name="Courty P.E."/>
            <person name="Kohler A."/>
            <person name="Kuo A."/>
            <person name="LaButti K."/>
            <person name="Pangilinan J."/>
            <person name="Lipzen A."/>
            <person name="Riley R."/>
            <person name="Andreopoulos W."/>
            <person name="He G."/>
            <person name="Johnson J."/>
            <person name="Nolan M."/>
            <person name="Tritt A."/>
            <person name="Barry K.W."/>
            <person name="Grigoriev I.V."/>
            <person name="Nagy L.G."/>
            <person name="Hibbett D."/>
            <person name="Henrissat B."/>
            <person name="Matheny P.B."/>
            <person name="Labbe J."/>
            <person name="Martin F.M."/>
        </authorList>
    </citation>
    <scope>NUCLEOTIDE SEQUENCE</scope>
    <source>
        <strain evidence="1">EC-137</strain>
    </source>
</reference>
<accession>A0ACB8QE31</accession>